<feature type="signal peptide" evidence="3">
    <location>
        <begin position="1"/>
        <end position="24"/>
    </location>
</feature>
<feature type="domain" description="F5/8 type C" evidence="4">
    <location>
        <begin position="1285"/>
        <end position="1431"/>
    </location>
</feature>
<evidence type="ECO:0000256" key="2">
    <source>
        <dbReference type="ARBA" id="ARBA00023295"/>
    </source>
</evidence>
<dbReference type="Proteomes" id="UP000647416">
    <property type="component" value="Unassembled WGS sequence"/>
</dbReference>
<dbReference type="RefSeq" id="WP_262432278.1">
    <property type="nucleotide sequence ID" value="NZ_JACRTE010000010.1"/>
</dbReference>
<evidence type="ECO:0000256" key="1">
    <source>
        <dbReference type="ARBA" id="ARBA00004196"/>
    </source>
</evidence>
<dbReference type="Pfam" id="PF07940">
    <property type="entry name" value="Hepar_II_III_C"/>
    <property type="match status" value="1"/>
</dbReference>
<dbReference type="InterPro" id="IPR008979">
    <property type="entry name" value="Galactose-bd-like_sf"/>
</dbReference>
<dbReference type="Gene3D" id="2.70.98.70">
    <property type="match status" value="1"/>
</dbReference>
<keyword evidence="3" id="KW-0732">Signal</keyword>
<dbReference type="Gene3D" id="1.50.10.100">
    <property type="entry name" value="Chondroitin AC/alginate lyase"/>
    <property type="match status" value="1"/>
</dbReference>
<proteinExistence type="predicted"/>
<dbReference type="EMBL" id="JACRTE010000010">
    <property type="protein sequence ID" value="MBC8596901.1"/>
    <property type="molecule type" value="Genomic_DNA"/>
</dbReference>
<accession>A0A926FBK1</accession>
<organism evidence="5 6">
    <name type="scientific">Qingrenia yutianensis</name>
    <dbReference type="NCBI Taxonomy" id="2763676"/>
    <lineage>
        <taxon>Bacteria</taxon>
        <taxon>Bacillati</taxon>
        <taxon>Bacillota</taxon>
        <taxon>Clostridia</taxon>
        <taxon>Eubacteriales</taxon>
        <taxon>Oscillospiraceae</taxon>
        <taxon>Qingrenia</taxon>
    </lineage>
</organism>
<dbReference type="InterPro" id="IPR012480">
    <property type="entry name" value="Hepar_II_III_C"/>
</dbReference>
<evidence type="ECO:0000313" key="6">
    <source>
        <dbReference type="Proteomes" id="UP000647416"/>
    </source>
</evidence>
<gene>
    <name evidence="5" type="ORF">H8706_08480</name>
</gene>
<name>A0A926FBK1_9FIRM</name>
<dbReference type="PANTHER" id="PTHR38045:SF1">
    <property type="entry name" value="HEPARINASE II_III-LIKE PROTEIN"/>
    <property type="match status" value="1"/>
</dbReference>
<evidence type="ECO:0000259" key="4">
    <source>
        <dbReference type="PROSITE" id="PS50022"/>
    </source>
</evidence>
<dbReference type="Gene3D" id="2.60.120.260">
    <property type="entry name" value="Galactose-binding domain-like"/>
    <property type="match status" value="1"/>
</dbReference>
<comment type="subcellular location">
    <subcellularLocation>
        <location evidence="1">Cell envelope</location>
    </subcellularLocation>
</comment>
<dbReference type="PROSITE" id="PS50022">
    <property type="entry name" value="FA58C_3"/>
    <property type="match status" value="1"/>
</dbReference>
<dbReference type="InterPro" id="IPR008929">
    <property type="entry name" value="Chondroitin_lyas"/>
</dbReference>
<evidence type="ECO:0000256" key="3">
    <source>
        <dbReference type="SAM" id="SignalP"/>
    </source>
</evidence>
<comment type="caution">
    <text evidence="5">The sequence shown here is derived from an EMBL/GenBank/DDBJ whole genome shotgun (WGS) entry which is preliminary data.</text>
</comment>
<dbReference type="GO" id="GO:0030313">
    <property type="term" value="C:cell envelope"/>
    <property type="evidence" value="ECO:0007669"/>
    <property type="project" value="UniProtKB-SubCell"/>
</dbReference>
<sequence>MTNKLRFTAFIAAVSILANSTVFASGSFSVLQSRSDAVSESDIILNETYEDYPTGDQVVIRGGLGKIVDISTNDKALCMLPSDSVKFLKERKIDFVKDYVAEIEIKDLSASTFVEFGISPNDKNVLPLISIEKGTVKNYYGSKLFSIGADKNVKLAFSVHTSGYYDVYYNGDMILQNSRLPGEITYGDVVFAQKSYKEELTVDNFRIYFASAPKKNFPKKEYNPEKYDGVYVNNDVGDRTFFDSTNADYSKGTYANAEYTDNGNIVECGRLDLYNPNRKNNYIHIEKKNTNQIMFNVKITKFSSFRQNDEKLSPRKYSYFLIDGDFKIDEWSNTIYMPMIIDMASPFANLAQSIAIVQNGGAIKFLDATVMANLIEKGKWFNLKVALNLEKKTADVYIDGKLVKTLALSDEFETLSRVRIQLAQGSDKGKMDIDNFTVTGLVKPFENGVDTPTSIYSDESQERAFLSDKAAFNINNSLMYANGEKTKMDVEPYFENGDFYIGINSLCRAFGLENKDGKIYNGEKELENYTSVSKDGEVYIPVMSFAKDMLGKESFYHEQTGVIIISDKQVSFKGAEDWLYPSERVLTKYTILNDLDFISWFLNYERPSAQTLKDDMIKTIGSLDVHPRIMINDSKIKEIKALAEKDEKYRQVIEKYIEYADYLLTKEVATYRYGDKTRMTTDRSIIMALGFAYNYTGDEKYLKRGYDELYAITKFPDYDESGMLFASDWAVTLGIGFDWLYNGLTPEQRDYLSERMMNHSLKPFAKGYYGRLSGRAGIADDANFKWISNMCAVSSTGPFFEAAALAEYDPDYCFDIMEKCIRAYEYPLALVAPGGGWPEGVGYWDYAFVYMASAMLAMKEMCGSYYGLDTAKGFDNMQYAVMAVIGPGGANPVGDMDATGKISYEAYNVISRICNNPLLQSVRVDDILSGTTSVRAMDVIAYTPFDTETEGSHIAYAPGDEILTIRENPNPKSDTLYFSTHFGKSSGYHAHLDTGTFVLDMLGERWAEDIGRDDYNLQQVLGYKWWDLYRMRAEGHNVLVINPSADGGQTKGEYTKIEKYDANDYGGFVTADLSKLYEEANSVKVGYYVDDNMRSVTVKYEIDLPKESEMYWFMHTKASASADGNKVFLTKNGKSMFMTFDTDAESLDVSVTDAVPLASSPSVPEQNKNLDYKKVVAHFKGNGKVNFTVKIAPSGEGISMDEFYKTAIDEWVLPVQKKSVNWSKDLKVSFFADGKEVSDNVDVYGKIPEISVSLSNPEMSYEIDQSSDEKAVVKVYNSDKSEFIYYALSYVMQNADIAKYNPVNVVSVEASAEPQVQNGKDNMIDNDMSTRWTSFEPGDYAVFDLGKSKEISAVMMSFWNANSRNYYLDIMASPDGVNYRTVLNAESEQTEDTKYSLFEFEPVNARYIKVVSRGNSTNKNMNITECKPMEKRAEG</sequence>
<dbReference type="InterPro" id="IPR000421">
    <property type="entry name" value="FA58C"/>
</dbReference>
<keyword evidence="2" id="KW-0326">Glycosidase</keyword>
<dbReference type="PANTHER" id="PTHR38045">
    <property type="entry name" value="CHROMOSOME 1, WHOLE GENOME SHOTGUN SEQUENCE"/>
    <property type="match status" value="1"/>
</dbReference>
<dbReference type="SUPFAM" id="SSF48230">
    <property type="entry name" value="Chondroitin AC/alginate lyase"/>
    <property type="match status" value="1"/>
</dbReference>
<feature type="chain" id="PRO_5036788870" evidence="3">
    <location>
        <begin position="25"/>
        <end position="1435"/>
    </location>
</feature>
<dbReference type="GO" id="GO:0016798">
    <property type="term" value="F:hydrolase activity, acting on glycosyl bonds"/>
    <property type="evidence" value="ECO:0007669"/>
    <property type="project" value="UniProtKB-KW"/>
</dbReference>
<dbReference type="SUPFAM" id="SSF49785">
    <property type="entry name" value="Galactose-binding domain-like"/>
    <property type="match status" value="1"/>
</dbReference>
<reference evidence="5" key="1">
    <citation type="submission" date="2020-08" db="EMBL/GenBank/DDBJ databases">
        <title>Genome public.</title>
        <authorList>
            <person name="Liu C."/>
            <person name="Sun Q."/>
        </authorList>
    </citation>
    <scope>NUCLEOTIDE SEQUENCE</scope>
    <source>
        <strain evidence="5">NSJ-50</strain>
    </source>
</reference>
<dbReference type="GO" id="GO:0016829">
    <property type="term" value="F:lyase activity"/>
    <property type="evidence" value="ECO:0007669"/>
    <property type="project" value="InterPro"/>
</dbReference>
<keyword evidence="2" id="KW-0378">Hydrolase</keyword>
<evidence type="ECO:0000313" key="5">
    <source>
        <dbReference type="EMBL" id="MBC8596901.1"/>
    </source>
</evidence>
<keyword evidence="6" id="KW-1185">Reference proteome</keyword>
<protein>
    <submittedName>
        <fullName evidence="5">Discoidin domain-containing protein</fullName>
    </submittedName>
</protein>
<dbReference type="Pfam" id="PF00754">
    <property type="entry name" value="F5_F8_type_C"/>
    <property type="match status" value="1"/>
</dbReference>